<accession>A0ABP9UG41</accession>
<dbReference type="Proteomes" id="UP001423409">
    <property type="component" value="Unassembled WGS sequence"/>
</dbReference>
<reference evidence="1 2" key="1">
    <citation type="submission" date="2024-02" db="EMBL/GenBank/DDBJ databases">
        <title>Deinococcus caeni NBRC 101312.</title>
        <authorList>
            <person name="Ichikawa N."/>
            <person name="Katano-Makiyama Y."/>
            <person name="Hidaka K."/>
        </authorList>
    </citation>
    <scope>NUCLEOTIDE SEQUENCE [LARGE SCALE GENOMIC DNA]</scope>
    <source>
        <strain evidence="1 2">NBRC 101312</strain>
    </source>
</reference>
<proteinExistence type="predicted"/>
<evidence type="ECO:0000313" key="2">
    <source>
        <dbReference type="Proteomes" id="UP001423409"/>
    </source>
</evidence>
<protein>
    <submittedName>
        <fullName evidence="1">Uncharacterized protein</fullName>
    </submittedName>
</protein>
<evidence type="ECO:0000313" key="1">
    <source>
        <dbReference type="EMBL" id="GAA5440339.1"/>
    </source>
</evidence>
<organism evidence="1 2">
    <name type="scientific">Deinococcus caeni</name>
    <dbReference type="NCBI Taxonomy" id="569127"/>
    <lineage>
        <taxon>Bacteria</taxon>
        <taxon>Thermotogati</taxon>
        <taxon>Deinococcota</taxon>
        <taxon>Deinococci</taxon>
        <taxon>Deinococcales</taxon>
        <taxon>Deinococcaceae</taxon>
        <taxon>Deinococcus</taxon>
    </lineage>
</organism>
<keyword evidence="2" id="KW-1185">Reference proteome</keyword>
<gene>
    <name evidence="1" type="ORF">Dcae01_01852</name>
</gene>
<dbReference type="RefSeq" id="WP_345444857.1">
    <property type="nucleotide sequence ID" value="NZ_BAABQU010000020.1"/>
</dbReference>
<comment type="caution">
    <text evidence="1">The sequence shown here is derived from an EMBL/GenBank/DDBJ whole genome shotgun (WGS) entry which is preliminary data.</text>
</comment>
<sequence length="120" mass="13404">MTDLGTVQELVNAADLRPVPMSAAVQTWLESHLNADLCQTIANTMTALGNWMVCLLDEDPAALPPTLDERVFLVWADHLRSHAQSVPDRDWLSGYLAYCERLSNLIAELRRHAGLTRTFS</sequence>
<dbReference type="EMBL" id="BAABQU010000020">
    <property type="protein sequence ID" value="GAA5440339.1"/>
    <property type="molecule type" value="Genomic_DNA"/>
</dbReference>
<name>A0ABP9UG41_9DEIO</name>